<comment type="caution">
    <text evidence="1">The sequence shown here is derived from an EMBL/GenBank/DDBJ whole genome shotgun (WGS) entry which is preliminary data.</text>
</comment>
<proteinExistence type="predicted"/>
<sequence length="104" mass="12157">MNARIPATTIIQGQNVSLVTVVTRSNEFGILENTNYIMALKQLKKIIPVQSPIVWILVVSNYKRIQTYQKEREKKDMTITLKMETILRYCNNSSNWIGRRNEKQ</sequence>
<name>X6LN30_RETFI</name>
<reference evidence="1 2" key="1">
    <citation type="journal article" date="2013" name="Curr. Biol.">
        <title>The Genome of the Foraminiferan Reticulomyxa filosa.</title>
        <authorList>
            <person name="Glockner G."/>
            <person name="Hulsmann N."/>
            <person name="Schleicher M."/>
            <person name="Noegel A.A."/>
            <person name="Eichinger L."/>
            <person name="Gallinger C."/>
            <person name="Pawlowski J."/>
            <person name="Sierra R."/>
            <person name="Euteneuer U."/>
            <person name="Pillet L."/>
            <person name="Moustafa A."/>
            <person name="Platzer M."/>
            <person name="Groth M."/>
            <person name="Szafranski K."/>
            <person name="Schliwa M."/>
        </authorList>
    </citation>
    <scope>NUCLEOTIDE SEQUENCE [LARGE SCALE GENOMIC DNA]</scope>
</reference>
<keyword evidence="2" id="KW-1185">Reference proteome</keyword>
<gene>
    <name evidence="1" type="ORF">RFI_34632</name>
</gene>
<accession>X6LN30</accession>
<organism evidence="1 2">
    <name type="scientific">Reticulomyxa filosa</name>
    <dbReference type="NCBI Taxonomy" id="46433"/>
    <lineage>
        <taxon>Eukaryota</taxon>
        <taxon>Sar</taxon>
        <taxon>Rhizaria</taxon>
        <taxon>Retaria</taxon>
        <taxon>Foraminifera</taxon>
        <taxon>Monothalamids</taxon>
        <taxon>Reticulomyxidae</taxon>
        <taxon>Reticulomyxa</taxon>
    </lineage>
</organism>
<protein>
    <submittedName>
        <fullName evidence="1">Uncharacterized protein</fullName>
    </submittedName>
</protein>
<evidence type="ECO:0000313" key="2">
    <source>
        <dbReference type="Proteomes" id="UP000023152"/>
    </source>
</evidence>
<evidence type="ECO:0000313" key="1">
    <source>
        <dbReference type="EMBL" id="ETO02781.1"/>
    </source>
</evidence>
<dbReference type="AlphaFoldDB" id="X6LN30"/>
<dbReference type="EMBL" id="ASPP01034917">
    <property type="protein sequence ID" value="ETO02781.1"/>
    <property type="molecule type" value="Genomic_DNA"/>
</dbReference>
<dbReference type="Proteomes" id="UP000023152">
    <property type="component" value="Unassembled WGS sequence"/>
</dbReference>